<dbReference type="EMBL" id="CM042886">
    <property type="protein sequence ID" value="KAI4342304.1"/>
    <property type="molecule type" value="Genomic_DNA"/>
</dbReference>
<protein>
    <submittedName>
        <fullName evidence="1">Uncharacterized protein</fullName>
    </submittedName>
</protein>
<name>A0ACB9P3C3_9MYRT</name>
<reference evidence="2" key="1">
    <citation type="journal article" date="2023" name="Front. Plant Sci.">
        <title>Chromosomal-level genome assembly of Melastoma candidum provides insights into trichome evolution.</title>
        <authorList>
            <person name="Zhong Y."/>
            <person name="Wu W."/>
            <person name="Sun C."/>
            <person name="Zou P."/>
            <person name="Liu Y."/>
            <person name="Dai S."/>
            <person name="Zhou R."/>
        </authorList>
    </citation>
    <scope>NUCLEOTIDE SEQUENCE [LARGE SCALE GENOMIC DNA]</scope>
</reference>
<sequence length="306" mass="33258">MAKTKRPVEVTAVEEEVEAPESGAAAAEPSKKRPKSEKPMERRKKRKELDKERHCDSTADASKKSTAAPSASSPSSGSDNVLPEFHISVFGDLASSDCSKRVKAAETLVTELEEVQKAYERLDRKEVVEGGVKLEAERDDGLNDCAPSVRYAVRRLVRGVSSSRECARQGFALGLTLLVGALPTIRVDSLMKLTSSLLEVSSSMKGQEVRDCLLGQLFAYGALARSGRLAKEWASDKSTPHVKEFTSQLITLSAKKRYLQEPAVHVLLDLVDKLPSDALKGHVVCAPGVPEWFEGAAECGNPMLCY</sequence>
<proteinExistence type="predicted"/>
<comment type="caution">
    <text evidence="1">The sequence shown here is derived from an EMBL/GenBank/DDBJ whole genome shotgun (WGS) entry which is preliminary data.</text>
</comment>
<evidence type="ECO:0000313" key="2">
    <source>
        <dbReference type="Proteomes" id="UP001057402"/>
    </source>
</evidence>
<gene>
    <name evidence="1" type="ORF">MLD38_026944</name>
</gene>
<organism evidence="1 2">
    <name type="scientific">Melastoma candidum</name>
    <dbReference type="NCBI Taxonomy" id="119954"/>
    <lineage>
        <taxon>Eukaryota</taxon>
        <taxon>Viridiplantae</taxon>
        <taxon>Streptophyta</taxon>
        <taxon>Embryophyta</taxon>
        <taxon>Tracheophyta</taxon>
        <taxon>Spermatophyta</taxon>
        <taxon>Magnoliopsida</taxon>
        <taxon>eudicotyledons</taxon>
        <taxon>Gunneridae</taxon>
        <taxon>Pentapetalae</taxon>
        <taxon>rosids</taxon>
        <taxon>malvids</taxon>
        <taxon>Myrtales</taxon>
        <taxon>Melastomataceae</taxon>
        <taxon>Melastomatoideae</taxon>
        <taxon>Melastomateae</taxon>
        <taxon>Melastoma</taxon>
    </lineage>
</organism>
<evidence type="ECO:0000313" key="1">
    <source>
        <dbReference type="EMBL" id="KAI4342304.1"/>
    </source>
</evidence>
<dbReference type="Proteomes" id="UP001057402">
    <property type="component" value="Chromosome 7"/>
</dbReference>
<accession>A0ACB9P3C3</accession>
<keyword evidence="2" id="KW-1185">Reference proteome</keyword>